<dbReference type="InterPro" id="IPR050099">
    <property type="entry name" value="SIS_GmhA/DiaA_subfam"/>
</dbReference>
<organism evidence="2 3">
    <name type="scientific">Clostridium sartagoforme AAU1</name>
    <dbReference type="NCBI Taxonomy" id="1202534"/>
    <lineage>
        <taxon>Bacteria</taxon>
        <taxon>Bacillati</taxon>
        <taxon>Bacillota</taxon>
        <taxon>Clostridia</taxon>
        <taxon>Eubacteriales</taxon>
        <taxon>Clostridiaceae</taxon>
        <taxon>Clostridium</taxon>
    </lineage>
</organism>
<dbReference type="AlphaFoldDB" id="R9CCB2"/>
<reference evidence="2 3" key="1">
    <citation type="submission" date="2013-03" db="EMBL/GenBank/DDBJ databases">
        <title>Whole genome shotgun sequencing of Clostridium sartagoforme AAU1.</title>
        <authorList>
            <person name="Joshi C.G."/>
            <person name="Duggirala S.M."/>
            <person name="Nathani N.M."/>
            <person name="Bhatt V.D."/>
            <person name="Patel A.K."/>
            <person name="Pandya P.R."/>
            <person name="KaPatel J.A."/>
        </authorList>
    </citation>
    <scope>NUCLEOTIDE SEQUENCE [LARGE SCALE GENOMIC DNA]</scope>
    <source>
        <strain evidence="2 3">AAU1</strain>
    </source>
</reference>
<name>R9CCB2_9CLOT</name>
<dbReference type="Proteomes" id="UP000013988">
    <property type="component" value="Unassembled WGS sequence"/>
</dbReference>
<gene>
    <name evidence="2" type="ORF">A500_06251</name>
</gene>
<evidence type="ECO:0000313" key="2">
    <source>
        <dbReference type="EMBL" id="EOR27019.1"/>
    </source>
</evidence>
<dbReference type="EMBL" id="ASRV01000075">
    <property type="protein sequence ID" value="EOR27019.1"/>
    <property type="molecule type" value="Genomic_DNA"/>
</dbReference>
<comment type="caution">
    <text evidence="2">The sequence shown here is derived from an EMBL/GenBank/DDBJ whole genome shotgun (WGS) entry which is preliminary data.</text>
</comment>
<dbReference type="GO" id="GO:0016853">
    <property type="term" value="F:isomerase activity"/>
    <property type="evidence" value="ECO:0007669"/>
    <property type="project" value="UniProtKB-KW"/>
</dbReference>
<dbReference type="InterPro" id="IPR046348">
    <property type="entry name" value="SIS_dom_sf"/>
</dbReference>
<dbReference type="RefSeq" id="WP_016206678.1">
    <property type="nucleotide sequence ID" value="NZ_ASRV01000075.1"/>
</dbReference>
<dbReference type="InterPro" id="IPR001347">
    <property type="entry name" value="SIS_dom"/>
</dbReference>
<dbReference type="SUPFAM" id="SSF53697">
    <property type="entry name" value="SIS domain"/>
    <property type="match status" value="1"/>
</dbReference>
<dbReference type="PROSITE" id="PS51464">
    <property type="entry name" value="SIS"/>
    <property type="match status" value="1"/>
</dbReference>
<dbReference type="PANTHER" id="PTHR30390">
    <property type="entry name" value="SEDOHEPTULOSE 7-PHOSPHATE ISOMERASE / DNAA INITIATOR-ASSOCIATING FACTOR FOR REPLICATION INITIATION"/>
    <property type="match status" value="1"/>
</dbReference>
<dbReference type="PATRIC" id="fig|1202534.3.peg.1257"/>
<proteinExistence type="predicted"/>
<protein>
    <submittedName>
        <fullName evidence="2">Phosphoheptose isomerase</fullName>
    </submittedName>
</protein>
<dbReference type="InterPro" id="IPR035461">
    <property type="entry name" value="GmhA/DiaA"/>
</dbReference>
<dbReference type="Pfam" id="PF01380">
    <property type="entry name" value="SIS"/>
    <property type="match status" value="1"/>
</dbReference>
<evidence type="ECO:0000313" key="3">
    <source>
        <dbReference type="Proteomes" id="UP000013988"/>
    </source>
</evidence>
<feature type="domain" description="SIS" evidence="1">
    <location>
        <begin position="33"/>
        <end position="215"/>
    </location>
</feature>
<dbReference type="CDD" id="cd05006">
    <property type="entry name" value="SIS_GmhA"/>
    <property type="match status" value="1"/>
</dbReference>
<accession>R9CCB2</accession>
<keyword evidence="3" id="KW-1185">Reference proteome</keyword>
<dbReference type="Gene3D" id="3.40.50.10490">
    <property type="entry name" value="Glucose-6-phosphate isomerase like protein, domain 1"/>
    <property type="match status" value="1"/>
</dbReference>
<dbReference type="GO" id="GO:0097367">
    <property type="term" value="F:carbohydrate derivative binding"/>
    <property type="evidence" value="ECO:0007669"/>
    <property type="project" value="InterPro"/>
</dbReference>
<sequence length="215" mass="23866">MKARTKKNLEDFFKRNNQLIPIKKEILEICEAITYCYENGGQVLICGNGGSSSDSDHIVGELMKGFLLQRPLGKTLRERFKSLYGEYGEDISKKLQGSLPAIGLNTQTALISAFNNDVDPDLTYAQQVMGYGKCGDIVIGISTSGNAINVYNALITGKVIGAKTIAFTGRDGGRISKISDYSFIAPEKETYLIQEYHLMVYHFVCMYVESELFDL</sequence>
<dbReference type="GO" id="GO:1901135">
    <property type="term" value="P:carbohydrate derivative metabolic process"/>
    <property type="evidence" value="ECO:0007669"/>
    <property type="project" value="InterPro"/>
</dbReference>
<evidence type="ECO:0000259" key="1">
    <source>
        <dbReference type="PROSITE" id="PS51464"/>
    </source>
</evidence>
<dbReference type="OrthoDB" id="9781311at2"/>
<keyword evidence="2" id="KW-0413">Isomerase</keyword>